<gene>
    <name evidence="1" type="ORF">CDAR_510541</name>
</gene>
<organism evidence="1 2">
    <name type="scientific">Caerostris darwini</name>
    <dbReference type="NCBI Taxonomy" id="1538125"/>
    <lineage>
        <taxon>Eukaryota</taxon>
        <taxon>Metazoa</taxon>
        <taxon>Ecdysozoa</taxon>
        <taxon>Arthropoda</taxon>
        <taxon>Chelicerata</taxon>
        <taxon>Arachnida</taxon>
        <taxon>Araneae</taxon>
        <taxon>Araneomorphae</taxon>
        <taxon>Entelegynae</taxon>
        <taxon>Araneoidea</taxon>
        <taxon>Araneidae</taxon>
        <taxon>Caerostris</taxon>
    </lineage>
</organism>
<dbReference type="Proteomes" id="UP001054837">
    <property type="component" value="Unassembled WGS sequence"/>
</dbReference>
<protein>
    <submittedName>
        <fullName evidence="1">Uncharacterized protein</fullName>
    </submittedName>
</protein>
<keyword evidence="2" id="KW-1185">Reference proteome</keyword>
<reference evidence="1 2" key="1">
    <citation type="submission" date="2021-06" db="EMBL/GenBank/DDBJ databases">
        <title>Caerostris darwini draft genome.</title>
        <authorList>
            <person name="Kono N."/>
            <person name="Arakawa K."/>
        </authorList>
    </citation>
    <scope>NUCLEOTIDE SEQUENCE [LARGE SCALE GENOMIC DNA]</scope>
</reference>
<dbReference type="AlphaFoldDB" id="A0AAV4UGQ9"/>
<name>A0AAV4UGQ9_9ARAC</name>
<sequence>MVQKFCLKASGQKLPSRFTEIHPNSPETRWGKGEREDSISLRWCQSFRGESVKQSGLSESLPLSSQLQKRVHGTEMRQHNFYSLSTRHENKGFVVSSFSRRKIKKKTATVLSTMVVENSSSIRGISYSFVSF</sequence>
<accession>A0AAV4UGQ9</accession>
<comment type="caution">
    <text evidence="1">The sequence shown here is derived from an EMBL/GenBank/DDBJ whole genome shotgun (WGS) entry which is preliminary data.</text>
</comment>
<evidence type="ECO:0000313" key="2">
    <source>
        <dbReference type="Proteomes" id="UP001054837"/>
    </source>
</evidence>
<dbReference type="EMBL" id="BPLQ01011224">
    <property type="protein sequence ID" value="GIY56809.1"/>
    <property type="molecule type" value="Genomic_DNA"/>
</dbReference>
<evidence type="ECO:0000313" key="1">
    <source>
        <dbReference type="EMBL" id="GIY56809.1"/>
    </source>
</evidence>
<proteinExistence type="predicted"/>